<evidence type="ECO:0000256" key="1">
    <source>
        <dbReference type="SAM" id="MobiDB-lite"/>
    </source>
</evidence>
<dbReference type="EMBL" id="JAAAXW010001239">
    <property type="protein sequence ID" value="KAF9535942.1"/>
    <property type="molecule type" value="Genomic_DNA"/>
</dbReference>
<keyword evidence="3" id="KW-1185">Reference proteome</keyword>
<feature type="compositionally biased region" description="Acidic residues" evidence="1">
    <location>
        <begin position="7"/>
        <end position="19"/>
    </location>
</feature>
<evidence type="ECO:0000313" key="3">
    <source>
        <dbReference type="Proteomes" id="UP000723463"/>
    </source>
</evidence>
<comment type="caution">
    <text evidence="2">The sequence shown here is derived from an EMBL/GenBank/DDBJ whole genome shotgun (WGS) entry which is preliminary data.</text>
</comment>
<accession>A0A9P6EV72</accession>
<dbReference type="Proteomes" id="UP000723463">
    <property type="component" value="Unassembled WGS sequence"/>
</dbReference>
<feature type="region of interest" description="Disordered" evidence="1">
    <location>
        <begin position="1"/>
        <end position="49"/>
    </location>
</feature>
<reference evidence="2" key="1">
    <citation type="journal article" date="2020" name="Fungal Divers.">
        <title>Resolving the Mortierellaceae phylogeny through synthesis of multi-gene phylogenetics and phylogenomics.</title>
        <authorList>
            <person name="Vandepol N."/>
            <person name="Liber J."/>
            <person name="Desiro A."/>
            <person name="Na H."/>
            <person name="Kennedy M."/>
            <person name="Barry K."/>
            <person name="Grigoriev I.V."/>
            <person name="Miller A.N."/>
            <person name="O'Donnell K."/>
            <person name="Stajich J.E."/>
            <person name="Bonito G."/>
        </authorList>
    </citation>
    <scope>NUCLEOTIDE SEQUENCE</scope>
    <source>
        <strain evidence="2">NRRL 2591</strain>
    </source>
</reference>
<evidence type="ECO:0000313" key="2">
    <source>
        <dbReference type="EMBL" id="KAF9535942.1"/>
    </source>
</evidence>
<gene>
    <name evidence="2" type="ORF">EC957_001346</name>
</gene>
<name>A0A9P6EV72_9FUNG</name>
<protein>
    <submittedName>
        <fullName evidence="2">Uncharacterized protein</fullName>
    </submittedName>
</protein>
<proteinExistence type="predicted"/>
<sequence>MEAAHDSDDDGLPDDFFEDAESRRVTDMRTQQRATEEYHARRGPNYQAPMMGSAADAARVYREELARFPSTRRLRRNQQLQMMQLPFQQSSSPGIPAYCLHECSALS</sequence>
<feature type="non-terminal residue" evidence="2">
    <location>
        <position position="107"/>
    </location>
</feature>
<dbReference type="AlphaFoldDB" id="A0A9P6EV72"/>
<organism evidence="2 3">
    <name type="scientific">Mortierella hygrophila</name>
    <dbReference type="NCBI Taxonomy" id="979708"/>
    <lineage>
        <taxon>Eukaryota</taxon>
        <taxon>Fungi</taxon>
        <taxon>Fungi incertae sedis</taxon>
        <taxon>Mucoromycota</taxon>
        <taxon>Mortierellomycotina</taxon>
        <taxon>Mortierellomycetes</taxon>
        <taxon>Mortierellales</taxon>
        <taxon>Mortierellaceae</taxon>
        <taxon>Mortierella</taxon>
    </lineage>
</organism>